<dbReference type="EMBL" id="JACHEK010000005">
    <property type="protein sequence ID" value="MBB6144766.1"/>
    <property type="molecule type" value="Genomic_DNA"/>
</dbReference>
<evidence type="ECO:0000313" key="1">
    <source>
        <dbReference type="EMBL" id="MBB6144766.1"/>
    </source>
</evidence>
<sequence length="87" mass="10066">MVWAYVPIAATLQNVARASDAETKNLFMDRCALKFNRNVFQSSTRPARVVGKIFWINDLSAIAVRFFLDSQPIKIGQRMQWTLVYLR</sequence>
<keyword evidence="2" id="KW-1185">Reference proteome</keyword>
<dbReference type="Proteomes" id="UP000538666">
    <property type="component" value="Unassembled WGS sequence"/>
</dbReference>
<reference evidence="1 2" key="1">
    <citation type="submission" date="2020-08" db="EMBL/GenBank/DDBJ databases">
        <title>Genomic Encyclopedia of Type Strains, Phase IV (KMG-IV): sequencing the most valuable type-strain genomes for metagenomic binning, comparative biology and taxonomic classification.</title>
        <authorList>
            <person name="Goeker M."/>
        </authorList>
    </citation>
    <scope>NUCLEOTIDE SEQUENCE [LARGE SCALE GENOMIC DNA]</scope>
    <source>
        <strain evidence="1 2">DSM 103733</strain>
    </source>
</reference>
<organism evidence="1 2">
    <name type="scientific">Silvibacterium bohemicum</name>
    <dbReference type="NCBI Taxonomy" id="1577686"/>
    <lineage>
        <taxon>Bacteria</taxon>
        <taxon>Pseudomonadati</taxon>
        <taxon>Acidobacteriota</taxon>
        <taxon>Terriglobia</taxon>
        <taxon>Terriglobales</taxon>
        <taxon>Acidobacteriaceae</taxon>
        <taxon>Silvibacterium</taxon>
    </lineage>
</organism>
<protein>
    <submittedName>
        <fullName evidence="1">Uncharacterized protein</fullName>
    </submittedName>
</protein>
<dbReference type="AlphaFoldDB" id="A0A841JTV0"/>
<accession>A0A841JTV0</accession>
<name>A0A841JTV0_9BACT</name>
<evidence type="ECO:0000313" key="2">
    <source>
        <dbReference type="Proteomes" id="UP000538666"/>
    </source>
</evidence>
<gene>
    <name evidence="1" type="ORF">HNQ77_002722</name>
</gene>
<proteinExistence type="predicted"/>
<comment type="caution">
    <text evidence="1">The sequence shown here is derived from an EMBL/GenBank/DDBJ whole genome shotgun (WGS) entry which is preliminary data.</text>
</comment>